<reference evidence="16" key="1">
    <citation type="journal article" date="2011" name="Nat. Commun.">
        <title>Effector diversification within compartments of the Leptosphaeria maculans genome affected by Repeat-Induced Point mutations.</title>
        <authorList>
            <person name="Rouxel T."/>
            <person name="Grandaubert J."/>
            <person name="Hane J.K."/>
            <person name="Hoede C."/>
            <person name="van de Wouw A.P."/>
            <person name="Couloux A."/>
            <person name="Dominguez V."/>
            <person name="Anthouard V."/>
            <person name="Bally P."/>
            <person name="Bourras S."/>
            <person name="Cozijnsen A.J."/>
            <person name="Ciuffetti L.M."/>
            <person name="Degrave A."/>
            <person name="Dilmaghani A."/>
            <person name="Duret L."/>
            <person name="Fudal I."/>
            <person name="Goodwin S.B."/>
            <person name="Gout L."/>
            <person name="Glaser N."/>
            <person name="Linglin J."/>
            <person name="Kema G.H.J."/>
            <person name="Lapalu N."/>
            <person name="Lawrence C.B."/>
            <person name="May K."/>
            <person name="Meyer M."/>
            <person name="Ollivier B."/>
            <person name="Poulain J."/>
            <person name="Schoch C.L."/>
            <person name="Simon A."/>
            <person name="Spatafora J.W."/>
            <person name="Stachowiak A."/>
            <person name="Turgeon B.G."/>
            <person name="Tyler B.M."/>
            <person name="Vincent D."/>
            <person name="Weissenbach J."/>
            <person name="Amselem J."/>
            <person name="Quesneville H."/>
            <person name="Oliver R.P."/>
            <person name="Wincker P."/>
            <person name="Balesdent M.-H."/>
            <person name="Howlett B.J."/>
        </authorList>
    </citation>
    <scope>NUCLEOTIDE SEQUENCE [LARGE SCALE GENOMIC DNA]</scope>
    <source>
        <strain evidence="16">JN3 / isolate v23.1.3 / race Av1-4-5-6-7-8</strain>
    </source>
</reference>
<evidence type="ECO:0000256" key="12">
    <source>
        <dbReference type="ARBA" id="ARBA00048098"/>
    </source>
</evidence>
<keyword evidence="7" id="KW-0378">Hydrolase</keyword>
<keyword evidence="6" id="KW-0547">Nucleotide-binding</keyword>
<evidence type="ECO:0000256" key="2">
    <source>
        <dbReference type="ARBA" id="ARBA00008344"/>
    </source>
</evidence>
<comment type="similarity">
    <text evidence="2">Belongs to the small GTPase superfamily. Ras family.</text>
</comment>
<dbReference type="FunFam" id="3.40.50.300:FF:000631">
    <property type="entry name" value="Ras small monomeric GTPase"/>
    <property type="match status" value="1"/>
</dbReference>
<dbReference type="EMBL" id="FP929127">
    <property type="protein sequence ID" value="CBX95952.1"/>
    <property type="molecule type" value="Genomic_DNA"/>
</dbReference>
<keyword evidence="5" id="KW-0488">Methylation</keyword>
<dbReference type="NCBIfam" id="TIGR00231">
    <property type="entry name" value="small_GTP"/>
    <property type="match status" value="1"/>
</dbReference>
<dbReference type="PANTHER" id="PTHR24070">
    <property type="entry name" value="RAS, DI-RAS, AND RHEB FAMILY MEMBERS OF SMALL GTPASE SUPERFAMILY"/>
    <property type="match status" value="1"/>
</dbReference>
<sequence>MCGTITSTTATDVVHTRIILRQSPEWLLGTVSTELSTRVADEARAAYHIYAMYGMHGEPHKSTWNNAAQKQHRGVLAGSVHTGSSKQPYLCPANDIAPRPPTSTSMIHVAVDMSIWRHSAARGSCFCPFSLDPGLKGSSRYSAEARMEAAVSTEVQNTVFCPGSLMALWFRRLKRSRIAIVASTRKAHAQEAAEVRSCLMIACRPFDSLTMEWGPGMFPASRNGQLRDLAPAGALVVTDVARLVLTVQCPSEQLIAPQACRYTHSAEPCQVQGWRQVLIAVPPTLRMHKVSCWLRCTYHTAPRSLVSCVKFPIARPRLIDNPWKISPDRRPTSPHPLGPTRTSSQVNNKFVPLSILRQDHFRDQTRDRAFEPLILLWPTPPREARSIFRIDYILPPANISTQDGATGGVGKSCLTAQFVQNVWIESYDPTIEDSYRKVLDVDGRHVILEILDTAGTEQFTAMRELYMKTGQGFLLVFSITSQSSFYELAELREQISRIKEDDNVPMVLIGNKSDLEDDRAISRPRAFAVSREWNIPYFETSARRRANVDEAFVDLCRQIMRKDQDERRNAPPDSPRPSRGARPGRPRDRDRERKKHRPKLQ</sequence>
<feature type="region of interest" description="Disordered" evidence="14">
    <location>
        <begin position="560"/>
        <end position="601"/>
    </location>
</feature>
<dbReference type="PROSITE" id="PS51419">
    <property type="entry name" value="RAB"/>
    <property type="match status" value="1"/>
</dbReference>
<dbReference type="Gene3D" id="3.40.50.300">
    <property type="entry name" value="P-loop containing nucleotide triphosphate hydrolases"/>
    <property type="match status" value="1"/>
</dbReference>
<dbReference type="SMART" id="SM00173">
    <property type="entry name" value="RAS"/>
    <property type="match status" value="1"/>
</dbReference>
<evidence type="ECO:0000313" key="15">
    <source>
        <dbReference type="EMBL" id="CBX95952.1"/>
    </source>
</evidence>
<dbReference type="InterPro" id="IPR001806">
    <property type="entry name" value="Small_GTPase"/>
</dbReference>
<comment type="subcellular location">
    <subcellularLocation>
        <location evidence="1">Cell membrane</location>
        <topology evidence="1">Lipid-anchor</topology>
        <orientation evidence="1">Cytoplasmic side</orientation>
    </subcellularLocation>
</comment>
<dbReference type="GO" id="GO:2000114">
    <property type="term" value="P:regulation of establishment of cell polarity"/>
    <property type="evidence" value="ECO:0007669"/>
    <property type="project" value="UniProtKB-ARBA"/>
</dbReference>
<dbReference type="Pfam" id="PF00071">
    <property type="entry name" value="Ras"/>
    <property type="match status" value="1"/>
</dbReference>
<dbReference type="GO" id="GO:0007165">
    <property type="term" value="P:signal transduction"/>
    <property type="evidence" value="ECO:0007669"/>
    <property type="project" value="InterPro"/>
</dbReference>
<dbReference type="GO" id="GO:0005886">
    <property type="term" value="C:plasma membrane"/>
    <property type="evidence" value="ECO:0007669"/>
    <property type="project" value="UniProtKB-SubCell"/>
</dbReference>
<dbReference type="GO" id="GO:0003925">
    <property type="term" value="F:G protein activity"/>
    <property type="evidence" value="ECO:0007669"/>
    <property type="project" value="UniProtKB-EC"/>
</dbReference>
<keyword evidence="9" id="KW-0472">Membrane</keyword>
<organism evidence="16">
    <name type="scientific">Leptosphaeria maculans (strain JN3 / isolate v23.1.3 / race Av1-4-5-6-7-8)</name>
    <name type="common">Blackleg fungus</name>
    <name type="synonym">Phoma lingam</name>
    <dbReference type="NCBI Taxonomy" id="985895"/>
    <lineage>
        <taxon>Eukaryota</taxon>
        <taxon>Fungi</taxon>
        <taxon>Dikarya</taxon>
        <taxon>Ascomycota</taxon>
        <taxon>Pezizomycotina</taxon>
        <taxon>Dothideomycetes</taxon>
        <taxon>Pleosporomycetidae</taxon>
        <taxon>Pleosporales</taxon>
        <taxon>Pleosporineae</taxon>
        <taxon>Leptosphaeriaceae</taxon>
        <taxon>Plenodomus</taxon>
        <taxon>Plenodomus lingam/Leptosphaeria maculans species complex</taxon>
    </lineage>
</organism>
<evidence type="ECO:0000256" key="13">
    <source>
        <dbReference type="ARBA" id="ARBA00072720"/>
    </source>
</evidence>
<keyword evidence="11" id="KW-0636">Prenylation</keyword>
<dbReference type="VEuPathDB" id="FungiDB:LEMA_P031040.1"/>
<feature type="compositionally biased region" description="Basic residues" evidence="14">
    <location>
        <begin position="592"/>
        <end position="601"/>
    </location>
</feature>
<dbReference type="AlphaFoldDB" id="E4ZWH6"/>
<evidence type="ECO:0000256" key="9">
    <source>
        <dbReference type="ARBA" id="ARBA00023136"/>
    </source>
</evidence>
<evidence type="ECO:0000256" key="4">
    <source>
        <dbReference type="ARBA" id="ARBA00022475"/>
    </source>
</evidence>
<keyword evidence="16" id="KW-1185">Reference proteome</keyword>
<dbReference type="SUPFAM" id="SSF52540">
    <property type="entry name" value="P-loop containing nucleoside triphosphate hydrolases"/>
    <property type="match status" value="1"/>
</dbReference>
<evidence type="ECO:0000313" key="16">
    <source>
        <dbReference type="Proteomes" id="UP000002668"/>
    </source>
</evidence>
<dbReference type="GeneID" id="13281747"/>
<protein>
    <recommendedName>
        <fullName evidence="13">Ras-related protein RSR1</fullName>
        <ecNumber evidence="3">3.6.5.2</ecNumber>
    </recommendedName>
</protein>
<dbReference type="HOGENOM" id="CLU_454199_0_0_1"/>
<evidence type="ECO:0000256" key="11">
    <source>
        <dbReference type="ARBA" id="ARBA00023289"/>
    </source>
</evidence>
<comment type="catalytic activity">
    <reaction evidence="12">
        <text>GTP + H2O = GDP + phosphate + H(+)</text>
        <dbReference type="Rhea" id="RHEA:19669"/>
        <dbReference type="ChEBI" id="CHEBI:15377"/>
        <dbReference type="ChEBI" id="CHEBI:15378"/>
        <dbReference type="ChEBI" id="CHEBI:37565"/>
        <dbReference type="ChEBI" id="CHEBI:43474"/>
        <dbReference type="ChEBI" id="CHEBI:58189"/>
        <dbReference type="EC" id="3.6.5.2"/>
    </reaction>
</comment>
<dbReference type="eggNOG" id="KOG0395">
    <property type="taxonomic scope" value="Eukaryota"/>
</dbReference>
<dbReference type="SMART" id="SM00175">
    <property type="entry name" value="RAB"/>
    <property type="match status" value="1"/>
</dbReference>
<name>E4ZWH6_LEPMJ</name>
<dbReference type="PRINTS" id="PR00449">
    <property type="entry name" value="RASTRNSFRMNG"/>
</dbReference>
<dbReference type="SMART" id="SM00174">
    <property type="entry name" value="RHO"/>
    <property type="match status" value="1"/>
</dbReference>
<dbReference type="PROSITE" id="PS51421">
    <property type="entry name" value="RAS"/>
    <property type="match status" value="1"/>
</dbReference>
<dbReference type="InterPro" id="IPR027417">
    <property type="entry name" value="P-loop_NTPase"/>
</dbReference>
<dbReference type="InParanoid" id="E4ZWH6"/>
<dbReference type="InterPro" id="IPR005225">
    <property type="entry name" value="Small_GTP-bd"/>
</dbReference>
<evidence type="ECO:0000256" key="7">
    <source>
        <dbReference type="ARBA" id="ARBA00022801"/>
    </source>
</evidence>
<evidence type="ECO:0000256" key="5">
    <source>
        <dbReference type="ARBA" id="ARBA00022481"/>
    </source>
</evidence>
<dbReference type="Proteomes" id="UP000002668">
    <property type="component" value="Genome"/>
</dbReference>
<evidence type="ECO:0000256" key="3">
    <source>
        <dbReference type="ARBA" id="ARBA00011984"/>
    </source>
</evidence>
<accession>E4ZWH6</accession>
<dbReference type="EC" id="3.6.5.2" evidence="3"/>
<evidence type="ECO:0000256" key="14">
    <source>
        <dbReference type="SAM" id="MobiDB-lite"/>
    </source>
</evidence>
<evidence type="ECO:0000256" key="6">
    <source>
        <dbReference type="ARBA" id="ARBA00022741"/>
    </source>
</evidence>
<dbReference type="InterPro" id="IPR020849">
    <property type="entry name" value="Small_GTPase_Ras-type"/>
</dbReference>
<dbReference type="OrthoDB" id="5976022at2759"/>
<feature type="region of interest" description="Disordered" evidence="14">
    <location>
        <begin position="322"/>
        <end position="343"/>
    </location>
</feature>
<gene>
    <name evidence="15" type="ORF">LEMA_P031040.1</name>
</gene>
<dbReference type="GO" id="GO:0005525">
    <property type="term" value="F:GTP binding"/>
    <property type="evidence" value="ECO:0007669"/>
    <property type="project" value="UniProtKB-KW"/>
</dbReference>
<keyword evidence="8" id="KW-0342">GTP-binding</keyword>
<feature type="compositionally biased region" description="Basic and acidic residues" evidence="14">
    <location>
        <begin position="560"/>
        <end position="570"/>
    </location>
</feature>
<keyword evidence="10" id="KW-0449">Lipoprotein</keyword>
<keyword evidence="4" id="KW-1003">Cell membrane</keyword>
<proteinExistence type="inferred from homology"/>
<evidence type="ECO:0000256" key="10">
    <source>
        <dbReference type="ARBA" id="ARBA00023288"/>
    </source>
</evidence>
<dbReference type="SMART" id="SM00176">
    <property type="entry name" value="RAN"/>
    <property type="match status" value="1"/>
</dbReference>
<dbReference type="STRING" id="985895.E4ZWH6"/>
<evidence type="ECO:0000256" key="1">
    <source>
        <dbReference type="ARBA" id="ARBA00004342"/>
    </source>
</evidence>
<evidence type="ECO:0000256" key="8">
    <source>
        <dbReference type="ARBA" id="ARBA00023134"/>
    </source>
</evidence>